<gene>
    <name evidence="1" type="ORF">GUH15_31450</name>
</gene>
<accession>A0A8I0L775</accession>
<feature type="non-terminal residue" evidence="1">
    <location>
        <position position="1"/>
    </location>
</feature>
<comment type="caution">
    <text evidence="1">The sequence shown here is derived from an EMBL/GenBank/DDBJ whole genome shotgun (WGS) entry which is preliminary data.</text>
</comment>
<feature type="non-terminal residue" evidence="1">
    <location>
        <position position="86"/>
    </location>
</feature>
<dbReference type="EMBL" id="JAABFR010002648">
    <property type="protein sequence ID" value="MBD4340479.1"/>
    <property type="molecule type" value="Genomic_DNA"/>
</dbReference>
<dbReference type="AlphaFoldDB" id="A0A8I0L775"/>
<evidence type="ECO:0000313" key="1">
    <source>
        <dbReference type="EMBL" id="MBD4340479.1"/>
    </source>
</evidence>
<name>A0A8I0L775_XANCI</name>
<proteinExistence type="predicted"/>
<sequence length="86" mass="9634">LVRWQVKPLRISGGNCQSLSTLKNHTTNIVRLLLMAALLLGCHPSHKDDLTTAEEAVAAYNDFFQSLKGRRNAGTDEIISLTKEWR</sequence>
<reference evidence="1" key="1">
    <citation type="submission" date="2020-01" db="EMBL/GenBank/DDBJ databases">
        <authorList>
            <person name="Richard D."/>
        </authorList>
    </citation>
    <scope>NUCLEOTIDE SEQUENCE</scope>
    <source>
        <strain evidence="1">JP541</strain>
    </source>
</reference>
<protein>
    <submittedName>
        <fullName evidence="1">Uncharacterized protein</fullName>
    </submittedName>
</protein>
<organism evidence="1 2">
    <name type="scientific">Xanthomonas citri pv. citri</name>
    <dbReference type="NCBI Taxonomy" id="611301"/>
    <lineage>
        <taxon>Bacteria</taxon>
        <taxon>Pseudomonadati</taxon>
        <taxon>Pseudomonadota</taxon>
        <taxon>Gammaproteobacteria</taxon>
        <taxon>Lysobacterales</taxon>
        <taxon>Lysobacteraceae</taxon>
        <taxon>Xanthomonas</taxon>
    </lineage>
</organism>
<dbReference type="Proteomes" id="UP000653002">
    <property type="component" value="Unassembled WGS sequence"/>
</dbReference>
<evidence type="ECO:0000313" key="2">
    <source>
        <dbReference type="Proteomes" id="UP000653002"/>
    </source>
</evidence>